<comment type="similarity">
    <text evidence="4">Belongs to the FliF family.</text>
</comment>
<feature type="transmembrane region" description="Helical" evidence="13">
    <location>
        <begin position="390"/>
        <end position="407"/>
    </location>
</feature>
<dbReference type="Pfam" id="PF01514">
    <property type="entry name" value="YscJ_FliF"/>
    <property type="match status" value="1"/>
</dbReference>
<keyword evidence="17" id="KW-0969">Cilium</keyword>
<dbReference type="GO" id="GO:0071973">
    <property type="term" value="P:bacterial-type flagellum-dependent cell motility"/>
    <property type="evidence" value="ECO:0007669"/>
    <property type="project" value="InterPro"/>
</dbReference>
<dbReference type="EMBL" id="UGNW01000001">
    <property type="protein sequence ID" value="STX30983.1"/>
    <property type="molecule type" value="Genomic_DNA"/>
</dbReference>
<evidence type="ECO:0000256" key="9">
    <source>
        <dbReference type="ARBA" id="ARBA00023136"/>
    </source>
</evidence>
<dbReference type="Gene3D" id="3.30.300.30">
    <property type="match status" value="1"/>
</dbReference>
<dbReference type="STRING" id="28083.Lbir_2906"/>
<feature type="domain" description="Flagellar M-ring N-terminal" evidence="14">
    <location>
        <begin position="42"/>
        <end position="213"/>
    </location>
</feature>
<protein>
    <recommendedName>
        <fullName evidence="5">Flagellar M-ring protein</fullName>
    </recommendedName>
</protein>
<evidence type="ECO:0000256" key="6">
    <source>
        <dbReference type="ARBA" id="ARBA00022475"/>
    </source>
</evidence>
<feature type="domain" description="Flagellar M-ring C-terminal" evidence="15">
    <location>
        <begin position="271"/>
        <end position="366"/>
    </location>
</feature>
<evidence type="ECO:0000313" key="16">
    <source>
        <dbReference type="EMBL" id="KTC68304.1"/>
    </source>
</evidence>
<keyword evidence="17" id="KW-0282">Flagellum</keyword>
<comment type="function">
    <text evidence="1">The M ring may be actively involved in energy transduction.</text>
</comment>
<evidence type="ECO:0000256" key="12">
    <source>
        <dbReference type="SAM" id="MobiDB-lite"/>
    </source>
</evidence>
<keyword evidence="6" id="KW-1003">Cell membrane</keyword>
<keyword evidence="7 13" id="KW-0812">Transmembrane</keyword>
<evidence type="ECO:0000313" key="18">
    <source>
        <dbReference type="Proteomes" id="UP000054735"/>
    </source>
</evidence>
<dbReference type="InterPro" id="IPR043427">
    <property type="entry name" value="YscJ/FliF"/>
</dbReference>
<evidence type="ECO:0000256" key="10">
    <source>
        <dbReference type="ARBA" id="ARBA00023143"/>
    </source>
</evidence>
<evidence type="ECO:0000313" key="19">
    <source>
        <dbReference type="Proteomes" id="UP000255066"/>
    </source>
</evidence>
<dbReference type="Pfam" id="PF08345">
    <property type="entry name" value="YscJ_FliF_C"/>
    <property type="match status" value="1"/>
</dbReference>
<evidence type="ECO:0000256" key="4">
    <source>
        <dbReference type="ARBA" id="ARBA00007971"/>
    </source>
</evidence>
<dbReference type="GO" id="GO:0003774">
    <property type="term" value="F:cytoskeletal motor activity"/>
    <property type="evidence" value="ECO:0007669"/>
    <property type="project" value="InterPro"/>
</dbReference>
<comment type="subcellular location">
    <subcellularLocation>
        <location evidence="2">Bacterial flagellum basal body</location>
    </subcellularLocation>
    <subcellularLocation>
        <location evidence="3">Cell membrane</location>
        <topology evidence="3">Multi-pass membrane protein</topology>
    </subcellularLocation>
</comment>
<evidence type="ECO:0000256" key="5">
    <source>
        <dbReference type="ARBA" id="ARBA00017949"/>
    </source>
</evidence>
<evidence type="ECO:0000256" key="11">
    <source>
        <dbReference type="ARBA" id="ARBA00025936"/>
    </source>
</evidence>
<dbReference type="Proteomes" id="UP000255066">
    <property type="component" value="Unassembled WGS sequence"/>
</dbReference>
<evidence type="ECO:0000256" key="8">
    <source>
        <dbReference type="ARBA" id="ARBA00022989"/>
    </source>
</evidence>
<feature type="region of interest" description="Disordered" evidence="12">
    <location>
        <begin position="275"/>
        <end position="300"/>
    </location>
</feature>
<evidence type="ECO:0000259" key="15">
    <source>
        <dbReference type="Pfam" id="PF08345"/>
    </source>
</evidence>
<accession>A0A378I7H4</accession>
<keyword evidence="10" id="KW-0975">Bacterial flagellum</keyword>
<evidence type="ECO:0000313" key="17">
    <source>
        <dbReference type="EMBL" id="STX30983.1"/>
    </source>
</evidence>
<sequence>MNYWNTACLWFKQQEKQKQMMVLLAIGGSILSSLFFTILLVKPDYTILFNNLDTQDANEIIRQLEQDNIHYQLHNSGRDILIDKSLVDKTRIQLMSNNLNLNGHVGFELFDKADFGMTDFSQKINYQRALQGELERTINSLEEVKQARVHLVIPEHHFLQKEAGSTKASVTLHLKRALKKKQVKSIQKLLTASVANLTLENVVILDQNGNNLTKTQEFSGDGHFAAKQRIENYFNNKITELLAHVFPHENVYVKMDVTLNYDELRRELIKPQSQGLVTHEKEIQHSTPTEQAKKPAQIQDLTRERSYQIGREKEQFLRANGTIERLTVSVIVPRQTNPETLLQIERLVKTVIGFEQKRGDSISVEALLPPVIKEEFPSVMENPETNPISNHYLAALLVVITGIAYGIQRRNRQKKRQYLLESLNEWISNHE</sequence>
<keyword evidence="17" id="KW-0966">Cell projection</keyword>
<keyword evidence="8 13" id="KW-1133">Transmembrane helix</keyword>
<keyword evidence="18" id="KW-1185">Reference proteome</keyword>
<evidence type="ECO:0000256" key="1">
    <source>
        <dbReference type="ARBA" id="ARBA00003820"/>
    </source>
</evidence>
<dbReference type="NCBIfam" id="TIGR00206">
    <property type="entry name" value="fliF"/>
    <property type="match status" value="1"/>
</dbReference>
<dbReference type="RefSeq" id="WP_058524877.1">
    <property type="nucleotide sequence ID" value="NZ_CAAAHV010000021.1"/>
</dbReference>
<evidence type="ECO:0000256" key="2">
    <source>
        <dbReference type="ARBA" id="ARBA00004117"/>
    </source>
</evidence>
<dbReference type="OrthoDB" id="8554211at2"/>
<dbReference type="InterPro" id="IPR045851">
    <property type="entry name" value="AMP-bd_C_sf"/>
</dbReference>
<name>A0A378I7H4_9GAMM</name>
<dbReference type="InterPro" id="IPR006182">
    <property type="entry name" value="FliF_N_dom"/>
</dbReference>
<organism evidence="17 19">
    <name type="scientific">Legionella birminghamensis</name>
    <dbReference type="NCBI Taxonomy" id="28083"/>
    <lineage>
        <taxon>Bacteria</taxon>
        <taxon>Pseudomonadati</taxon>
        <taxon>Pseudomonadota</taxon>
        <taxon>Gammaproteobacteria</taxon>
        <taxon>Legionellales</taxon>
        <taxon>Legionellaceae</taxon>
        <taxon>Legionella</taxon>
    </lineage>
</organism>
<feature type="transmembrane region" description="Helical" evidence="13">
    <location>
        <begin position="21"/>
        <end position="41"/>
    </location>
</feature>
<evidence type="ECO:0000256" key="13">
    <source>
        <dbReference type="SAM" id="Phobius"/>
    </source>
</evidence>
<gene>
    <name evidence="17" type="primary">fliF_1</name>
    <name evidence="16" type="synonym">fliF_2</name>
    <name evidence="16" type="ORF">Lbir_2906</name>
    <name evidence="17" type="ORF">NCTC12437_00750</name>
</gene>
<dbReference type="AlphaFoldDB" id="A0A378I7H4"/>
<dbReference type="EMBL" id="LNXT01000048">
    <property type="protein sequence ID" value="KTC68304.1"/>
    <property type="molecule type" value="Genomic_DNA"/>
</dbReference>
<proteinExistence type="inferred from homology"/>
<evidence type="ECO:0000259" key="14">
    <source>
        <dbReference type="Pfam" id="PF01514"/>
    </source>
</evidence>
<evidence type="ECO:0000256" key="3">
    <source>
        <dbReference type="ARBA" id="ARBA00004651"/>
    </source>
</evidence>
<dbReference type="GO" id="GO:0005886">
    <property type="term" value="C:plasma membrane"/>
    <property type="evidence" value="ECO:0007669"/>
    <property type="project" value="UniProtKB-SubCell"/>
</dbReference>
<dbReference type="InterPro" id="IPR000067">
    <property type="entry name" value="FlgMring_FliF"/>
</dbReference>
<dbReference type="GO" id="GO:0009431">
    <property type="term" value="C:bacterial-type flagellum basal body, MS ring"/>
    <property type="evidence" value="ECO:0007669"/>
    <property type="project" value="InterPro"/>
</dbReference>
<dbReference type="Proteomes" id="UP000054735">
    <property type="component" value="Unassembled WGS sequence"/>
</dbReference>
<evidence type="ECO:0000256" key="7">
    <source>
        <dbReference type="ARBA" id="ARBA00022692"/>
    </source>
</evidence>
<keyword evidence="9 13" id="KW-0472">Membrane</keyword>
<reference evidence="16 18" key="1">
    <citation type="submission" date="2015-11" db="EMBL/GenBank/DDBJ databases">
        <title>Genomic analysis of 38 Legionella species identifies large and diverse effector repertoires.</title>
        <authorList>
            <person name="Burstein D."/>
            <person name="Amaro F."/>
            <person name="Zusman T."/>
            <person name="Lifshitz Z."/>
            <person name="Cohen O."/>
            <person name="Gilbert J.A."/>
            <person name="Pupko T."/>
            <person name="Shuman H.A."/>
            <person name="Segal G."/>
        </authorList>
    </citation>
    <scope>NUCLEOTIDE SEQUENCE [LARGE SCALE GENOMIC DNA]</scope>
    <source>
        <strain evidence="16 18">CDC#1407-AL-14</strain>
    </source>
</reference>
<comment type="subunit">
    <text evidence="11">The basal body constitutes a major portion of the flagellar organelle and consists of four rings (L,P,S, and M) mounted on a central rod. The M ring is integral to the inner membrane of the cell and may be connected to the flagellar rod via the S ring. The S (supramembrane ring) lies just distal to the M ring. The L and P rings lie in the outer membrane and the periplasmic space, respectively.</text>
</comment>
<reference evidence="17 19" key="2">
    <citation type="submission" date="2018-06" db="EMBL/GenBank/DDBJ databases">
        <authorList>
            <consortium name="Pathogen Informatics"/>
            <person name="Doyle S."/>
        </authorList>
    </citation>
    <scope>NUCLEOTIDE SEQUENCE [LARGE SCALE GENOMIC DNA]</scope>
    <source>
        <strain evidence="17 19">NCTC12437</strain>
    </source>
</reference>
<dbReference type="PANTHER" id="PTHR30046:SF0">
    <property type="entry name" value="FLAGELLAR M-RING PROTEIN"/>
    <property type="match status" value="1"/>
</dbReference>
<dbReference type="PRINTS" id="PR01009">
    <property type="entry name" value="FLGMRINGFLIF"/>
</dbReference>
<dbReference type="PANTHER" id="PTHR30046">
    <property type="entry name" value="FLAGELLAR M-RING PROTEIN"/>
    <property type="match status" value="1"/>
</dbReference>
<dbReference type="InterPro" id="IPR013556">
    <property type="entry name" value="Flag_M-ring_C"/>
</dbReference>